<dbReference type="GeneID" id="64702683"/>
<accession>A0A9P7FCS7</accession>
<organism evidence="1 2">
    <name type="scientific">Suillus discolor</name>
    <dbReference type="NCBI Taxonomy" id="1912936"/>
    <lineage>
        <taxon>Eukaryota</taxon>
        <taxon>Fungi</taxon>
        <taxon>Dikarya</taxon>
        <taxon>Basidiomycota</taxon>
        <taxon>Agaricomycotina</taxon>
        <taxon>Agaricomycetes</taxon>
        <taxon>Agaricomycetidae</taxon>
        <taxon>Boletales</taxon>
        <taxon>Suillineae</taxon>
        <taxon>Suillaceae</taxon>
        <taxon>Suillus</taxon>
    </lineage>
</organism>
<comment type="caution">
    <text evidence="1">The sequence shown here is derived from an EMBL/GenBank/DDBJ whole genome shotgun (WGS) entry which is preliminary data.</text>
</comment>
<reference evidence="1" key="1">
    <citation type="journal article" date="2020" name="New Phytol.">
        <title>Comparative genomics reveals dynamic genome evolution in host specialist ectomycorrhizal fungi.</title>
        <authorList>
            <person name="Lofgren L.A."/>
            <person name="Nguyen N.H."/>
            <person name="Vilgalys R."/>
            <person name="Ruytinx J."/>
            <person name="Liao H.L."/>
            <person name="Branco S."/>
            <person name="Kuo A."/>
            <person name="LaButti K."/>
            <person name="Lipzen A."/>
            <person name="Andreopoulos W."/>
            <person name="Pangilinan J."/>
            <person name="Riley R."/>
            <person name="Hundley H."/>
            <person name="Na H."/>
            <person name="Barry K."/>
            <person name="Grigoriev I.V."/>
            <person name="Stajich J.E."/>
            <person name="Kennedy P.G."/>
        </authorList>
    </citation>
    <scope>NUCLEOTIDE SEQUENCE</scope>
    <source>
        <strain evidence="1">FC423</strain>
    </source>
</reference>
<evidence type="ECO:0000313" key="2">
    <source>
        <dbReference type="Proteomes" id="UP000823399"/>
    </source>
</evidence>
<proteinExistence type="predicted"/>
<dbReference type="RefSeq" id="XP_041296481.1">
    <property type="nucleotide sequence ID" value="XM_041440424.1"/>
</dbReference>
<dbReference type="OrthoDB" id="2636571at2759"/>
<dbReference type="AlphaFoldDB" id="A0A9P7FCS7"/>
<name>A0A9P7FCS7_9AGAM</name>
<keyword evidence="2" id="KW-1185">Reference proteome</keyword>
<sequence length="147" mass="16398">MARWCMLEPGGRPLPSLINNNFERLEQVPNNSHSYYWKCKHCGDTAGSLSGARIQVVTTTYRAILSSTVQMQLLLYVKQRTYLRLGLLLRFETARDLEASVAWASPLLIKPRDADDLLVGSESMSPGNVAAEFVALEKLKNINTGEV</sequence>
<dbReference type="Proteomes" id="UP000823399">
    <property type="component" value="Unassembled WGS sequence"/>
</dbReference>
<evidence type="ECO:0000313" key="1">
    <source>
        <dbReference type="EMBL" id="KAG2114368.1"/>
    </source>
</evidence>
<protein>
    <submittedName>
        <fullName evidence="1">Uncharacterized protein</fullName>
    </submittedName>
</protein>
<dbReference type="EMBL" id="JABBWM010000010">
    <property type="protein sequence ID" value="KAG2114368.1"/>
    <property type="molecule type" value="Genomic_DNA"/>
</dbReference>
<gene>
    <name evidence="1" type="ORF">F5147DRAFT_758998</name>
</gene>